<dbReference type="InterPro" id="IPR005537">
    <property type="entry name" value="RAMP_III_fam"/>
</dbReference>
<keyword evidence="4" id="KW-0255">Endonuclease</keyword>
<evidence type="ECO:0000256" key="2">
    <source>
        <dbReference type="ARBA" id="ARBA00022150"/>
    </source>
</evidence>
<keyword evidence="11" id="KW-1185">Reference proteome</keyword>
<accession>A0A9W6GEV4</accession>
<reference evidence="10" key="1">
    <citation type="submission" date="2022-12" db="EMBL/GenBank/DDBJ databases">
        <title>Reference genome sequencing for broad-spectrum identification of bacterial and archaeal isolates by mass spectrometry.</title>
        <authorList>
            <person name="Sekiguchi Y."/>
            <person name="Tourlousse D.M."/>
        </authorList>
    </citation>
    <scope>NUCLEOTIDE SEQUENCE</scope>
    <source>
        <strain evidence="10">TSL-P1</strain>
    </source>
</reference>
<dbReference type="InterPro" id="IPR013412">
    <property type="entry name" value="CRISPR-assoc_RAMP_Csm3"/>
</dbReference>
<evidence type="ECO:0000256" key="8">
    <source>
        <dbReference type="ARBA" id="ARBA00033183"/>
    </source>
</evidence>
<evidence type="ECO:0000256" key="7">
    <source>
        <dbReference type="ARBA" id="ARBA00023118"/>
    </source>
</evidence>
<comment type="caution">
    <text evidence="10">The sequence shown here is derived from an EMBL/GenBank/DDBJ whole genome shotgun (WGS) entry which is preliminary data.</text>
</comment>
<proteinExistence type="inferred from homology"/>
<evidence type="ECO:0000256" key="1">
    <source>
        <dbReference type="ARBA" id="ARBA00006342"/>
    </source>
</evidence>
<keyword evidence="3" id="KW-0540">Nuclease</keyword>
<dbReference type="PANTHER" id="PTHR35579">
    <property type="entry name" value="CRISPR SYSTEM CMS ENDORIBONUCLEASE CSM3"/>
    <property type="match status" value="1"/>
</dbReference>
<dbReference type="PANTHER" id="PTHR35579:SF3">
    <property type="entry name" value="CRISPR SYSTEM CMS ENDORIBONUCLEASE CSM3"/>
    <property type="match status" value="1"/>
</dbReference>
<evidence type="ECO:0000256" key="6">
    <source>
        <dbReference type="ARBA" id="ARBA00022884"/>
    </source>
</evidence>
<dbReference type="NCBIfam" id="TIGR02582">
    <property type="entry name" value="cas7_TM1809"/>
    <property type="match status" value="1"/>
</dbReference>
<dbReference type="GO" id="GO:0003723">
    <property type="term" value="F:RNA binding"/>
    <property type="evidence" value="ECO:0007669"/>
    <property type="project" value="UniProtKB-KW"/>
</dbReference>
<dbReference type="GO" id="GO:0051607">
    <property type="term" value="P:defense response to virus"/>
    <property type="evidence" value="ECO:0007669"/>
    <property type="project" value="UniProtKB-KW"/>
</dbReference>
<comment type="similarity">
    <text evidence="1">Belongs to the CRISPR-associated Csm3 family.</text>
</comment>
<dbReference type="InterPro" id="IPR052216">
    <property type="entry name" value="CRISPR_Csm3_endoribonuclease"/>
</dbReference>
<sequence length="261" mass="28961">MNRNLIGKIQMKGKIKCLTGLHIGAAKENIEIGAIDASVVRDPVTREPYIPGSSLKGKLRALLEKSLSIKLGIIGTENRINIGTKTNPVYIHVCTDADKAYKCPICRIFGSTGQGGGKNYPSRLIVRDAYLTTESVEELSQIDTGLQFTEWKFENAIDRVTSAANPRQLERVPRGAEFEFEFIYNVEDKETVLEDLESITLAIELLKLDSLGGHGSRGYGKIQINFEDIKCFSLEYLKSGQGEVKSITDLSKKEELLSVFK</sequence>
<keyword evidence="6" id="KW-0694">RNA-binding</keyword>
<dbReference type="GO" id="GO:0016787">
    <property type="term" value="F:hydrolase activity"/>
    <property type="evidence" value="ECO:0007669"/>
    <property type="project" value="UniProtKB-KW"/>
</dbReference>
<keyword evidence="7" id="KW-0051">Antiviral defense</keyword>
<evidence type="ECO:0000313" key="10">
    <source>
        <dbReference type="EMBL" id="GLI52596.1"/>
    </source>
</evidence>
<evidence type="ECO:0000313" key="11">
    <source>
        <dbReference type="Proteomes" id="UP001144297"/>
    </source>
</evidence>
<keyword evidence="5" id="KW-0378">Hydrolase</keyword>
<dbReference type="AlphaFoldDB" id="A0A9W6GEV4"/>
<evidence type="ECO:0000256" key="5">
    <source>
        <dbReference type="ARBA" id="ARBA00022801"/>
    </source>
</evidence>
<evidence type="ECO:0000256" key="4">
    <source>
        <dbReference type="ARBA" id="ARBA00022759"/>
    </source>
</evidence>
<evidence type="ECO:0000259" key="9">
    <source>
        <dbReference type="Pfam" id="PF03787"/>
    </source>
</evidence>
<dbReference type="EMBL" id="BSDX01000001">
    <property type="protein sequence ID" value="GLI52596.1"/>
    <property type="molecule type" value="Genomic_DNA"/>
</dbReference>
<name>A0A9W6GEV4_9BACT</name>
<gene>
    <name evidence="10" type="primary">csm3_1</name>
    <name evidence="10" type="ORF">TISLANDTSLP1_02890</name>
</gene>
<evidence type="ECO:0000256" key="3">
    <source>
        <dbReference type="ARBA" id="ARBA00022722"/>
    </source>
</evidence>
<protein>
    <recommendedName>
        <fullName evidence="2">CRISPR system Cms endoribonuclease Csm3</fullName>
    </recommendedName>
    <alternativeName>
        <fullName evidence="8">CRISPR type III A-associated RAMP protein Csm3</fullName>
    </alternativeName>
</protein>
<dbReference type="Pfam" id="PF03787">
    <property type="entry name" value="RAMPs"/>
    <property type="match status" value="1"/>
</dbReference>
<dbReference type="GO" id="GO:0004519">
    <property type="term" value="F:endonuclease activity"/>
    <property type="evidence" value="ECO:0007669"/>
    <property type="project" value="UniProtKB-KW"/>
</dbReference>
<feature type="domain" description="CRISPR type III-associated protein" evidence="9">
    <location>
        <begin position="14"/>
        <end position="222"/>
    </location>
</feature>
<organism evidence="10 11">
    <name type="scientific">Thermodesulfovibrio yellowstonii</name>
    <dbReference type="NCBI Taxonomy" id="28262"/>
    <lineage>
        <taxon>Bacteria</taxon>
        <taxon>Pseudomonadati</taxon>
        <taxon>Nitrospirota</taxon>
        <taxon>Thermodesulfovibrionia</taxon>
        <taxon>Thermodesulfovibrionales</taxon>
        <taxon>Thermodesulfovibrionaceae</taxon>
        <taxon>Thermodesulfovibrio</taxon>
    </lineage>
</organism>
<dbReference type="Proteomes" id="UP001144297">
    <property type="component" value="Unassembled WGS sequence"/>
</dbReference>